<dbReference type="EMBL" id="JAQQDW010000050">
    <property type="protein sequence ID" value="MFM0106232.1"/>
    <property type="molecule type" value="Genomic_DNA"/>
</dbReference>
<gene>
    <name evidence="1" type="ORF">PQR01_22740</name>
</gene>
<reference evidence="1 2" key="1">
    <citation type="journal article" date="2024" name="Chem. Sci.">
        <title>Discovery of megapolipeptins by genome mining of a Burkholderiales bacteria collection.</title>
        <authorList>
            <person name="Paulo B.S."/>
            <person name="Recchia M.J.J."/>
            <person name="Lee S."/>
            <person name="Fergusson C.H."/>
            <person name="Romanowski S.B."/>
            <person name="Hernandez A."/>
            <person name="Krull N."/>
            <person name="Liu D.Y."/>
            <person name="Cavanagh H."/>
            <person name="Bos A."/>
            <person name="Gray C.A."/>
            <person name="Murphy B.T."/>
            <person name="Linington R.G."/>
            <person name="Eustaquio A.S."/>
        </authorList>
    </citation>
    <scope>NUCLEOTIDE SEQUENCE [LARGE SCALE GENOMIC DNA]</scope>
    <source>
        <strain evidence="1 2">RL18-126-BIB-B</strain>
    </source>
</reference>
<evidence type="ECO:0000313" key="1">
    <source>
        <dbReference type="EMBL" id="MFM0106232.1"/>
    </source>
</evidence>
<dbReference type="Proteomes" id="UP001629235">
    <property type="component" value="Unassembled WGS sequence"/>
</dbReference>
<keyword evidence="2" id="KW-1185">Reference proteome</keyword>
<evidence type="ECO:0000313" key="2">
    <source>
        <dbReference type="Proteomes" id="UP001629235"/>
    </source>
</evidence>
<comment type="caution">
    <text evidence="1">The sequence shown here is derived from an EMBL/GenBank/DDBJ whole genome shotgun (WGS) entry which is preliminary data.</text>
</comment>
<organism evidence="1 2">
    <name type="scientific">Paraburkholderia rhynchosiae</name>
    <dbReference type="NCBI Taxonomy" id="487049"/>
    <lineage>
        <taxon>Bacteria</taxon>
        <taxon>Pseudomonadati</taxon>
        <taxon>Pseudomonadota</taxon>
        <taxon>Betaproteobacteria</taxon>
        <taxon>Burkholderiales</taxon>
        <taxon>Burkholderiaceae</taxon>
        <taxon>Paraburkholderia</taxon>
    </lineage>
</organism>
<name>A0ACC7NFK9_9BURK</name>
<protein>
    <submittedName>
        <fullName evidence="1">Uncharacterized protein</fullName>
    </submittedName>
</protein>
<proteinExistence type="predicted"/>
<sequence>MDNWRPQARRKTARWDYSVALVAHGIPDRIFASLETSGRNESPSTLLIPAYELFADRPAGYGTFLGNGRGGDIDLMLRL</sequence>
<accession>A0ACC7NFK9</accession>